<feature type="binding site" evidence="3">
    <location>
        <begin position="323"/>
        <end position="325"/>
    </location>
    <ligand>
        <name>substrate</name>
    </ligand>
</feature>
<proteinExistence type="inferred from homology"/>
<dbReference type="EMBL" id="FNLN01000012">
    <property type="protein sequence ID" value="SDT94252.1"/>
    <property type="molecule type" value="Genomic_DNA"/>
</dbReference>
<dbReference type="Pfam" id="PF10415">
    <property type="entry name" value="FumaraseC_C"/>
    <property type="match status" value="1"/>
</dbReference>
<dbReference type="Gene3D" id="1.10.40.30">
    <property type="entry name" value="Fumarase/aspartase (C-terminal domain)"/>
    <property type="match status" value="1"/>
</dbReference>
<comment type="function">
    <text evidence="3">Involved in the TCA cycle. Catalyzes the stereospecific interconversion of fumarate to L-malate.</text>
</comment>
<feature type="active site" evidence="3">
    <location>
        <position position="317"/>
    </location>
</feature>
<accession>A0A1H2EGF4</accession>
<dbReference type="GO" id="GO:0006099">
    <property type="term" value="P:tricarboxylic acid cycle"/>
    <property type="evidence" value="ECO:0007669"/>
    <property type="project" value="UniProtKB-UniRule"/>
</dbReference>
<comment type="pathway">
    <text evidence="3">Carbohydrate metabolism; tricarboxylic acid cycle; (S)-malate from fumarate: step 1/1.</text>
</comment>
<dbReference type="CDD" id="cd01362">
    <property type="entry name" value="Fumarase_classII"/>
    <property type="match status" value="1"/>
</dbReference>
<keyword evidence="7" id="KW-1185">Reference proteome</keyword>
<comment type="miscellaneous">
    <text evidence="3">There are 2 substrate-binding sites: the catalytic A site, and the non-catalytic B site that may play a role in the transfer of substrate or product between the active site and the solvent. Alternatively, the B site may bind allosteric effectors.</text>
</comment>
<dbReference type="KEGG" id="nur:ATY38_00890"/>
<feature type="active site" description="Proton donor/acceptor" evidence="3">
    <location>
        <position position="187"/>
    </location>
</feature>
<feature type="domain" description="Fumarate lyase N-terminal" evidence="4">
    <location>
        <begin position="13"/>
        <end position="341"/>
    </location>
</feature>
<evidence type="ECO:0000256" key="1">
    <source>
        <dbReference type="ARBA" id="ARBA00009084"/>
    </source>
</evidence>
<dbReference type="GO" id="GO:0005737">
    <property type="term" value="C:cytoplasm"/>
    <property type="evidence" value="ECO:0007669"/>
    <property type="project" value="UniProtKB-SubCell"/>
</dbReference>
<dbReference type="Gene3D" id="1.20.200.10">
    <property type="entry name" value="Fumarase/aspartase (Central domain)"/>
    <property type="match status" value="1"/>
</dbReference>
<comment type="subunit">
    <text evidence="3">Homotetramer.</text>
</comment>
<evidence type="ECO:0000259" key="5">
    <source>
        <dbReference type="Pfam" id="PF10415"/>
    </source>
</evidence>
<keyword evidence="2 3" id="KW-0456">Lyase</keyword>
<dbReference type="InterPro" id="IPR022761">
    <property type="entry name" value="Fumarate_lyase_N"/>
</dbReference>
<dbReference type="InterPro" id="IPR000362">
    <property type="entry name" value="Fumarate_lyase_fam"/>
</dbReference>
<name>A0A1H2EGF4_9PROT</name>
<dbReference type="InterPro" id="IPR018951">
    <property type="entry name" value="Fumarase_C_C"/>
</dbReference>
<dbReference type="Pfam" id="PF00206">
    <property type="entry name" value="Lyase_1"/>
    <property type="match status" value="1"/>
</dbReference>
<dbReference type="InterPro" id="IPR008948">
    <property type="entry name" value="L-Aspartase-like"/>
</dbReference>
<keyword evidence="3" id="KW-0963">Cytoplasm</keyword>
<dbReference type="Gene3D" id="1.10.275.10">
    <property type="entry name" value="Fumarase/aspartase (N-terminal domain)"/>
    <property type="match status" value="1"/>
</dbReference>
<dbReference type="FunFam" id="1.10.40.30:FF:000002">
    <property type="entry name" value="Fumarate hydratase class II"/>
    <property type="match status" value="1"/>
</dbReference>
<keyword evidence="3" id="KW-0816">Tricarboxylic acid cycle</keyword>
<dbReference type="GO" id="GO:0006108">
    <property type="term" value="P:malate metabolic process"/>
    <property type="evidence" value="ECO:0007669"/>
    <property type="project" value="TreeGrafter"/>
</dbReference>
<sequence length="461" mass="49102">MQTREERDTMGVVEVPAAALWGAQTQRSLQNFKISGEHMPLALIHALARVKRAAAKVNHDLGLLSAASAAAIIEAADEVTGGHFDDQFPLVVWQTGSGTQSNMNVNEVLANRASEILGGGRGTNRIVHPNDDVNKGQSSNDVFPTAMHVAAVQEMQQRLIPAIQQLRGTLAAKSDAFDGIVKIGRTHLQDATPLTLGQEFTGYVAQLDHGLRHVQAAIPHVCELALGGTAVGTGLNAHPEFAVRVAAELSRLTGLPFVTAPNKFEALASNDALVHAHGALKTLAASMMKIANDIRWLASGPRCGIGELRIPENEPGSSIMPGKVNPTQSEAMTMVCCQVMGNDVAVNMGGALGNFELNVMKPLIIHNFLQSVRLLADAMASFNDHCAVGIEANRERIDTLMHNSLMLVTALNPHIGYDKAAEIAKKAHREGTTLKAAAIATGYVTAEQFDAWVVPETMTGK</sequence>
<dbReference type="UniPathway" id="UPA00223">
    <property type="reaction ID" value="UER01007"/>
</dbReference>
<dbReference type="GO" id="GO:0004333">
    <property type="term" value="F:fumarate hydratase activity"/>
    <property type="evidence" value="ECO:0007669"/>
    <property type="project" value="UniProtKB-UniRule"/>
</dbReference>
<comment type="catalytic activity">
    <reaction evidence="3">
        <text>(S)-malate = fumarate + H2O</text>
        <dbReference type="Rhea" id="RHEA:12460"/>
        <dbReference type="ChEBI" id="CHEBI:15377"/>
        <dbReference type="ChEBI" id="CHEBI:15589"/>
        <dbReference type="ChEBI" id="CHEBI:29806"/>
        <dbReference type="EC" id="4.2.1.2"/>
    </reaction>
</comment>
<dbReference type="InterPro" id="IPR005677">
    <property type="entry name" value="Fum_hydII"/>
</dbReference>
<reference evidence="7" key="1">
    <citation type="submission" date="2016-10" db="EMBL/GenBank/DDBJ databases">
        <authorList>
            <person name="Varghese N."/>
            <person name="Submissions S."/>
        </authorList>
    </citation>
    <scope>NUCLEOTIDE SEQUENCE [LARGE SCALE GENOMIC DNA]</scope>
    <source>
        <strain evidence="7">Nm10</strain>
    </source>
</reference>
<comment type="similarity">
    <text evidence="1 3">Belongs to the class-II fumarase/aspartase family. Fumarase subfamily.</text>
</comment>
<evidence type="ECO:0000256" key="3">
    <source>
        <dbReference type="HAMAP-Rule" id="MF_00743"/>
    </source>
</evidence>
<dbReference type="NCBIfam" id="NF008909">
    <property type="entry name" value="PRK12273.1"/>
    <property type="match status" value="1"/>
</dbReference>
<evidence type="ECO:0000256" key="2">
    <source>
        <dbReference type="ARBA" id="ARBA00023239"/>
    </source>
</evidence>
<dbReference type="PROSITE" id="PS00163">
    <property type="entry name" value="FUMARATE_LYASES"/>
    <property type="match status" value="1"/>
</dbReference>
<dbReference type="PANTHER" id="PTHR11444">
    <property type="entry name" value="ASPARTATEAMMONIA/ARGININOSUCCINATE/ADENYLOSUCCINATE LYASE"/>
    <property type="match status" value="1"/>
</dbReference>
<dbReference type="Proteomes" id="UP000182882">
    <property type="component" value="Unassembled WGS sequence"/>
</dbReference>
<dbReference type="FunFam" id="1.20.200.10:FF:000001">
    <property type="entry name" value="Fumarate hydratase, mitochondrial"/>
    <property type="match status" value="1"/>
</dbReference>
<feature type="domain" description="Fumarase C C-terminal" evidence="5">
    <location>
        <begin position="407"/>
        <end position="460"/>
    </location>
</feature>
<evidence type="ECO:0000313" key="6">
    <source>
        <dbReference type="EMBL" id="SDT94252.1"/>
    </source>
</evidence>
<dbReference type="FunFam" id="1.10.275.10:FF:000001">
    <property type="entry name" value="Fumarate hydratase, mitochondrial"/>
    <property type="match status" value="1"/>
</dbReference>
<feature type="site" description="Important for catalytic activity" evidence="3">
    <location>
        <position position="330"/>
    </location>
</feature>
<protein>
    <recommendedName>
        <fullName evidence="3">Fumarate hydratase class II</fullName>
        <shortName evidence="3">Fumarase C</shortName>
        <ecNumber evidence="3">4.2.1.2</ecNumber>
    </recommendedName>
    <alternativeName>
        <fullName evidence="3">Aerobic fumarase</fullName>
    </alternativeName>
    <alternativeName>
        <fullName evidence="3">Iron-independent fumarase</fullName>
    </alternativeName>
</protein>
<evidence type="ECO:0000313" key="7">
    <source>
        <dbReference type="Proteomes" id="UP000182882"/>
    </source>
</evidence>
<dbReference type="RefSeq" id="WP_062557635.1">
    <property type="nucleotide sequence ID" value="NZ_CP013341.1"/>
</dbReference>
<dbReference type="SUPFAM" id="SSF48557">
    <property type="entry name" value="L-aspartase-like"/>
    <property type="match status" value="1"/>
</dbReference>
<dbReference type="HAMAP" id="MF_00743">
    <property type="entry name" value="FumaraseC"/>
    <property type="match status" value="1"/>
</dbReference>
<evidence type="ECO:0000259" key="4">
    <source>
        <dbReference type="Pfam" id="PF00206"/>
    </source>
</evidence>
<gene>
    <name evidence="3" type="primary">fumC</name>
    <name evidence="6" type="ORF">SAMN05216406_11264</name>
</gene>
<dbReference type="EC" id="4.2.1.2" evidence="3"/>
<feature type="binding site" evidence="3">
    <location>
        <position position="318"/>
    </location>
    <ligand>
        <name>substrate</name>
    </ligand>
</feature>
<dbReference type="AlphaFoldDB" id="A0A1H2EGF4"/>
<dbReference type="NCBIfam" id="TIGR00979">
    <property type="entry name" value="fumC_II"/>
    <property type="match status" value="1"/>
</dbReference>
<dbReference type="GO" id="GO:0006106">
    <property type="term" value="P:fumarate metabolic process"/>
    <property type="evidence" value="ECO:0007669"/>
    <property type="project" value="InterPro"/>
</dbReference>
<feature type="binding site" evidence="3">
    <location>
        <begin position="138"/>
        <end position="140"/>
    </location>
    <ligand>
        <name>substrate</name>
    </ligand>
</feature>
<organism evidence="6 7">
    <name type="scientific">Nitrosomonas ureae</name>
    <dbReference type="NCBI Taxonomy" id="44577"/>
    <lineage>
        <taxon>Bacteria</taxon>
        <taxon>Pseudomonadati</taxon>
        <taxon>Pseudomonadota</taxon>
        <taxon>Betaproteobacteria</taxon>
        <taxon>Nitrosomonadales</taxon>
        <taxon>Nitrosomonadaceae</taxon>
        <taxon>Nitrosomonas</taxon>
    </lineage>
</organism>
<feature type="binding site" evidence="3">
    <location>
        <position position="186"/>
    </location>
    <ligand>
        <name>substrate</name>
    </ligand>
</feature>
<dbReference type="PRINTS" id="PR00149">
    <property type="entry name" value="FUMRATELYASE"/>
</dbReference>
<feature type="binding site" description="in site B" evidence="3">
    <location>
        <begin position="128"/>
        <end position="131"/>
    </location>
    <ligand>
        <name>substrate</name>
    </ligand>
</feature>
<dbReference type="PRINTS" id="PR00145">
    <property type="entry name" value="ARGSUCLYASE"/>
</dbReference>
<comment type="subcellular location">
    <subcellularLocation>
        <location evidence="3">Cytoplasm</location>
    </subcellularLocation>
</comment>
<dbReference type="InterPro" id="IPR020557">
    <property type="entry name" value="Fumarate_lyase_CS"/>
</dbReference>
<dbReference type="PANTHER" id="PTHR11444:SF1">
    <property type="entry name" value="FUMARATE HYDRATASE, MITOCHONDRIAL"/>
    <property type="match status" value="1"/>
</dbReference>
<feature type="binding site" evidence="3">
    <location>
        <begin position="97"/>
        <end position="99"/>
    </location>
    <ligand>
        <name>substrate</name>
    </ligand>
</feature>
<dbReference type="InterPro" id="IPR024083">
    <property type="entry name" value="Fumarase/histidase_N"/>
</dbReference>